<gene>
    <name evidence="3" type="ORF">ED733_000240</name>
</gene>
<dbReference type="EMBL" id="SBHS01000034">
    <property type="protein sequence ID" value="TWU71947.1"/>
    <property type="molecule type" value="Genomic_DNA"/>
</dbReference>
<protein>
    <recommendedName>
        <fullName evidence="2">NADP-dependent oxidoreductase domain-containing protein</fullName>
    </recommendedName>
</protein>
<accession>A0A5C6G412</accession>
<name>A0A5C6G412_METRR</name>
<evidence type="ECO:0000313" key="4">
    <source>
        <dbReference type="Proteomes" id="UP000317257"/>
    </source>
</evidence>
<dbReference type="PANTHER" id="PTHR11732">
    <property type="entry name" value="ALDO/KETO REDUCTASE"/>
    <property type="match status" value="1"/>
</dbReference>
<feature type="domain" description="NADP-dependent oxidoreductase" evidence="2">
    <location>
        <begin position="83"/>
        <end position="138"/>
    </location>
</feature>
<feature type="domain" description="NADP-dependent oxidoreductase" evidence="2">
    <location>
        <begin position="3"/>
        <end position="66"/>
    </location>
</feature>
<organism evidence="3 4">
    <name type="scientific">Metarhizium rileyi (strain RCEF 4871)</name>
    <name type="common">Nomuraea rileyi</name>
    <dbReference type="NCBI Taxonomy" id="1649241"/>
    <lineage>
        <taxon>Eukaryota</taxon>
        <taxon>Fungi</taxon>
        <taxon>Dikarya</taxon>
        <taxon>Ascomycota</taxon>
        <taxon>Pezizomycotina</taxon>
        <taxon>Sordariomycetes</taxon>
        <taxon>Hypocreomycetidae</taxon>
        <taxon>Hypocreales</taxon>
        <taxon>Clavicipitaceae</taxon>
        <taxon>Metarhizium</taxon>
    </lineage>
</organism>
<dbReference type="InterPro" id="IPR036812">
    <property type="entry name" value="NAD(P)_OxRdtase_dom_sf"/>
</dbReference>
<evidence type="ECO:0000256" key="1">
    <source>
        <dbReference type="ARBA" id="ARBA00023002"/>
    </source>
</evidence>
<dbReference type="AlphaFoldDB" id="A0A5C6G412"/>
<dbReference type="InterPro" id="IPR018170">
    <property type="entry name" value="Aldo/ket_reductase_CS"/>
</dbReference>
<dbReference type="Gene3D" id="3.20.20.100">
    <property type="entry name" value="NADP-dependent oxidoreductase domain"/>
    <property type="match status" value="2"/>
</dbReference>
<dbReference type="SUPFAM" id="SSF51430">
    <property type="entry name" value="NAD(P)-linked oxidoreductase"/>
    <property type="match status" value="1"/>
</dbReference>
<dbReference type="Pfam" id="PF00248">
    <property type="entry name" value="Aldo_ket_red"/>
    <property type="match status" value="2"/>
</dbReference>
<keyword evidence="1" id="KW-0560">Oxidoreductase</keyword>
<sequence>MPYRHIDTAYAYGNGIIEREIGEAIADSHIARSEIFVVTKLHNTFHDPQDVKTGLDMSLRNLNLDYGNDTILIYILFLESRILLTRTIKAIAEVHSKTPAQIILAWLTRQGIAVVPKSSQPSRIESNYDINFSLTAEEQWKMATLVGAEPPTSLERNTLRKYSQARVRAANLNQLCDIEQGTLLMSRADHKSTSHSTQTLSPALNKQLAESVSRIPVADAIYNSEEAYTACSGGGLTTNEAYATDFTGNGIDSHNSIDLSEGNQNVSPGKSALHMAVESKSLPMVS</sequence>
<reference evidence="4" key="1">
    <citation type="submission" date="2018-12" db="EMBL/GenBank/DDBJ databases">
        <title>The complete genome of Metarhizium rileyi, a key fungal pathogen of Lepidoptera.</title>
        <authorList>
            <person name="Binneck E."/>
            <person name="Lastra C.C.L."/>
            <person name="Sosa-Gomez D.R."/>
        </authorList>
    </citation>
    <scope>NUCLEOTIDE SEQUENCE [LARGE SCALE GENOMIC DNA]</scope>
    <source>
        <strain evidence="4">Cep018-CH2</strain>
    </source>
</reference>
<evidence type="ECO:0000313" key="3">
    <source>
        <dbReference type="EMBL" id="TWU71947.1"/>
    </source>
</evidence>
<comment type="caution">
    <text evidence="3">The sequence shown here is derived from an EMBL/GenBank/DDBJ whole genome shotgun (WGS) entry which is preliminary data.</text>
</comment>
<evidence type="ECO:0000259" key="2">
    <source>
        <dbReference type="Pfam" id="PF00248"/>
    </source>
</evidence>
<dbReference type="PROSITE" id="PS00063">
    <property type="entry name" value="ALDOKETO_REDUCTASE_3"/>
    <property type="match status" value="1"/>
</dbReference>
<dbReference type="Proteomes" id="UP000317257">
    <property type="component" value="Unassembled WGS sequence"/>
</dbReference>
<dbReference type="InterPro" id="IPR023210">
    <property type="entry name" value="NADP_OxRdtase_dom"/>
</dbReference>
<proteinExistence type="predicted"/>
<dbReference type="GO" id="GO:0016491">
    <property type="term" value="F:oxidoreductase activity"/>
    <property type="evidence" value="ECO:0007669"/>
    <property type="project" value="UniProtKB-KW"/>
</dbReference>
<dbReference type="InterPro" id="IPR020471">
    <property type="entry name" value="AKR"/>
</dbReference>